<dbReference type="NCBIfam" id="TIGR01494">
    <property type="entry name" value="ATPase_P-type"/>
    <property type="match status" value="1"/>
</dbReference>
<dbReference type="KEGG" id="pspc:Strain318_002735"/>
<dbReference type="SFLD" id="SFLDG00002">
    <property type="entry name" value="C1.7:_P-type_atpase_like"/>
    <property type="match status" value="1"/>
</dbReference>
<evidence type="ECO:0000256" key="4">
    <source>
        <dbReference type="ARBA" id="ARBA00022723"/>
    </source>
</evidence>
<dbReference type="PRINTS" id="PR00942">
    <property type="entry name" value="CUATPASEI"/>
</dbReference>
<dbReference type="Pfam" id="PF00403">
    <property type="entry name" value="HMA"/>
    <property type="match status" value="1"/>
</dbReference>
<feature type="transmembrane region" description="Helical" evidence="12">
    <location>
        <begin position="688"/>
        <end position="707"/>
    </location>
</feature>
<dbReference type="PROSITE" id="PS01047">
    <property type="entry name" value="HMA_1"/>
    <property type="match status" value="1"/>
</dbReference>
<feature type="transmembrane region" description="Helical" evidence="12">
    <location>
        <begin position="192"/>
        <end position="210"/>
    </location>
</feature>
<dbReference type="InterPro" id="IPR044492">
    <property type="entry name" value="P_typ_ATPase_HD_dom"/>
</dbReference>
<dbReference type="InterPro" id="IPR001757">
    <property type="entry name" value="P_typ_ATPase"/>
</dbReference>
<dbReference type="AlphaFoldDB" id="A0AA49JWS7"/>
<organism evidence="14">
    <name type="scientific">Pseudogemmatithrix spongiicola</name>
    <dbReference type="NCBI Taxonomy" id="3062599"/>
    <lineage>
        <taxon>Bacteria</taxon>
        <taxon>Pseudomonadati</taxon>
        <taxon>Gemmatimonadota</taxon>
        <taxon>Gemmatimonadia</taxon>
        <taxon>Gemmatimonadales</taxon>
        <taxon>Gemmatimonadaceae</taxon>
        <taxon>Pseudogemmatithrix</taxon>
    </lineage>
</organism>
<dbReference type="InterPro" id="IPR023299">
    <property type="entry name" value="ATPase_P-typ_cyto_dom_N"/>
</dbReference>
<dbReference type="CDD" id="cd02094">
    <property type="entry name" value="P-type_ATPase_Cu-like"/>
    <property type="match status" value="1"/>
</dbReference>
<evidence type="ECO:0000256" key="3">
    <source>
        <dbReference type="ARBA" id="ARBA00022692"/>
    </source>
</evidence>
<dbReference type="Gene3D" id="3.40.50.1000">
    <property type="entry name" value="HAD superfamily/HAD-like"/>
    <property type="match status" value="1"/>
</dbReference>
<evidence type="ECO:0000256" key="7">
    <source>
        <dbReference type="ARBA" id="ARBA00022967"/>
    </source>
</evidence>
<dbReference type="SUPFAM" id="SSF81653">
    <property type="entry name" value="Calcium ATPase, transduction domain A"/>
    <property type="match status" value="1"/>
</dbReference>
<dbReference type="SFLD" id="SFLDS00003">
    <property type="entry name" value="Haloacid_Dehalogenase"/>
    <property type="match status" value="1"/>
</dbReference>
<dbReference type="InterPro" id="IPR036163">
    <property type="entry name" value="HMA_dom_sf"/>
</dbReference>
<dbReference type="InterPro" id="IPR018303">
    <property type="entry name" value="ATPase_P-typ_P_site"/>
</dbReference>
<dbReference type="SUPFAM" id="SSF56784">
    <property type="entry name" value="HAD-like"/>
    <property type="match status" value="1"/>
</dbReference>
<keyword evidence="3 12" id="KW-0812">Transmembrane</keyword>
<gene>
    <name evidence="14" type="ORF">Strain138_002735</name>
    <name evidence="15" type="ORF">Strain318_002735</name>
</gene>
<dbReference type="GO" id="GO:0043682">
    <property type="term" value="F:P-type divalent copper transporter activity"/>
    <property type="evidence" value="ECO:0007669"/>
    <property type="project" value="UniProtKB-EC"/>
</dbReference>
<dbReference type="NCBIfam" id="TIGR01525">
    <property type="entry name" value="ATPase-IB_hvy"/>
    <property type="match status" value="1"/>
</dbReference>
<dbReference type="PANTHER" id="PTHR43520:SF8">
    <property type="entry name" value="P-TYPE CU(+) TRANSPORTER"/>
    <property type="match status" value="1"/>
</dbReference>
<dbReference type="FunFam" id="2.70.150.10:FF:000002">
    <property type="entry name" value="Copper-transporting ATPase 1, putative"/>
    <property type="match status" value="1"/>
</dbReference>
<keyword evidence="7" id="KW-1278">Translocase</keyword>
<keyword evidence="5 12" id="KW-0547">Nucleotide-binding</keyword>
<dbReference type="InterPro" id="IPR017969">
    <property type="entry name" value="Heavy-metal-associated_CS"/>
</dbReference>
<feature type="transmembrane region" description="Helical" evidence="12">
    <location>
        <begin position="101"/>
        <end position="118"/>
    </location>
</feature>
<dbReference type="InterPro" id="IPR027256">
    <property type="entry name" value="P-typ_ATPase_IB"/>
</dbReference>
<keyword evidence="4 12" id="KW-0479">Metal-binding</keyword>
<reference evidence="14" key="1">
    <citation type="submission" date="2023-07" db="EMBL/GenBank/DDBJ databases">
        <authorList>
            <person name="Haufschild T."/>
            <person name="Kallscheuer N."/>
            <person name="Hammer J."/>
            <person name="Kohn T."/>
            <person name="Kabuu M."/>
            <person name="Jogler M."/>
            <person name="Wohfarth N."/>
            <person name="Heuer A."/>
            <person name="Rohde M."/>
            <person name="van Teeseling M.C.F."/>
            <person name="Jogler C."/>
        </authorList>
    </citation>
    <scope>NUCLEOTIDE SEQUENCE</scope>
    <source>
        <strain evidence="14">Strain 138</strain>
        <strain evidence="15">Strain 318</strain>
    </source>
</reference>
<keyword evidence="12" id="KW-1003">Cell membrane</keyword>
<dbReference type="PRINTS" id="PR00119">
    <property type="entry name" value="CATATPASE"/>
</dbReference>
<sequence>MANHTIARIPVTGMTCAACQARVQKTLEKQPGVTEASVNLMMGTATVTYDPAAVQPAALVSAIEQTGYGAELPKPERSAFEEQEARDKATAEEFQELKWKAIASGVVGALAMAVMPWMHQMMWITWPLLVVTALVMATAGRHFYVRAWKAFTHHSADMNTLVALGTGAAFLYSVIATVAPGFFLSRGVSADVYYEAVILIIAFILTGNAFEARAKRNTATALRALVQLQPKTARVLRNLVEQDIPIEDVVAGDLVVVRPGERIPVDGVVHKGESAVDESMLTGESLPVAKKPGDTVIGGTINRTGAFRLKATTLGEASVLAQIVKLMRDAQGSRAPIQALADRISSVFVPIVISIAIATFATWAIVASDASFVKGFAAAVTVLIIACPCAMGLAVPTAVMVATGKGAELGVLIKGGEALQRAGDVRTIVLDKTGTVTEGKPTVTDLIAVTSGDEQPLLGQVAALEAMSEHPLADAIVRAAKERGAVMGTAEGFASVTGKGVTGVVDGAALAVGNAALMADYAIDVTPLEADAARLADAGRTPMFVARDGALAGLLAVADPIKDTSRTAIQRMHALGLEVVMLTGDTERTAKAIAKEAGIERVVASVLPEGKVAEVKRLQAEGKVVAMVGDGINDAPALAQADVGMAIGTGTDIAAEAADVVLMRGDLRAAAHAVELSRRTMATMKQNLFWAFIYNVIGIPVAAGVLFPAFGLLLTPVMASAAMAFSSVSVVTNSLRLRSARIA</sequence>
<dbReference type="PANTHER" id="PTHR43520">
    <property type="entry name" value="ATP7, ISOFORM B"/>
    <property type="match status" value="1"/>
</dbReference>
<dbReference type="RefSeq" id="WP_367886272.1">
    <property type="nucleotide sequence ID" value="NZ_CP130612.1"/>
</dbReference>
<dbReference type="NCBIfam" id="TIGR01511">
    <property type="entry name" value="ATPase-IB1_Cu"/>
    <property type="match status" value="1"/>
</dbReference>
<evidence type="ECO:0000256" key="12">
    <source>
        <dbReference type="RuleBase" id="RU362081"/>
    </source>
</evidence>
<feature type="transmembrane region" description="Helical" evidence="12">
    <location>
        <begin position="372"/>
        <end position="395"/>
    </location>
</feature>
<dbReference type="Gene3D" id="3.40.1110.10">
    <property type="entry name" value="Calcium-transporting ATPase, cytoplasmic domain N"/>
    <property type="match status" value="1"/>
</dbReference>
<evidence type="ECO:0000259" key="13">
    <source>
        <dbReference type="PROSITE" id="PS50846"/>
    </source>
</evidence>
<dbReference type="GO" id="GO:0005507">
    <property type="term" value="F:copper ion binding"/>
    <property type="evidence" value="ECO:0007669"/>
    <property type="project" value="TreeGrafter"/>
</dbReference>
<keyword evidence="6 12" id="KW-0067">ATP-binding</keyword>
<evidence type="ECO:0000256" key="9">
    <source>
        <dbReference type="ARBA" id="ARBA00023136"/>
    </source>
</evidence>
<dbReference type="FunFam" id="3.30.70.100:FF:000005">
    <property type="entry name" value="Copper-exporting P-type ATPase A"/>
    <property type="match status" value="1"/>
</dbReference>
<keyword evidence="16" id="KW-1185">Reference proteome</keyword>
<dbReference type="PROSITE" id="PS00154">
    <property type="entry name" value="ATPASE_E1_E2"/>
    <property type="match status" value="1"/>
</dbReference>
<feature type="transmembrane region" description="Helical" evidence="12">
    <location>
        <begin position="156"/>
        <end position="180"/>
    </location>
</feature>
<dbReference type="InterPro" id="IPR006121">
    <property type="entry name" value="HMA_dom"/>
</dbReference>
<dbReference type="Proteomes" id="UP001229955">
    <property type="component" value="Chromosome"/>
</dbReference>
<feature type="transmembrane region" description="Helical" evidence="12">
    <location>
        <begin position="124"/>
        <end position="144"/>
    </location>
</feature>
<comment type="subcellular location">
    <subcellularLocation>
        <location evidence="12">Cell membrane</location>
    </subcellularLocation>
    <subcellularLocation>
        <location evidence="1">Endomembrane system</location>
        <topology evidence="1">Multi-pass membrane protein</topology>
    </subcellularLocation>
</comment>
<comment type="catalytic activity">
    <reaction evidence="11">
        <text>Cu(2+)(in) + ATP + H2O = Cu(2+)(out) + ADP + phosphate + H(+)</text>
        <dbReference type="Rhea" id="RHEA:10376"/>
        <dbReference type="ChEBI" id="CHEBI:15377"/>
        <dbReference type="ChEBI" id="CHEBI:15378"/>
        <dbReference type="ChEBI" id="CHEBI:29036"/>
        <dbReference type="ChEBI" id="CHEBI:30616"/>
        <dbReference type="ChEBI" id="CHEBI:43474"/>
        <dbReference type="ChEBI" id="CHEBI:456216"/>
        <dbReference type="EC" id="7.2.2.9"/>
    </reaction>
</comment>
<protein>
    <recommendedName>
        <fullName evidence="10">P-type Cu(2+) transporter</fullName>
        <ecNumber evidence="10">7.2.2.9</ecNumber>
    </recommendedName>
</protein>
<dbReference type="SFLD" id="SFLDF00027">
    <property type="entry name" value="p-type_atpase"/>
    <property type="match status" value="1"/>
</dbReference>
<evidence type="ECO:0000256" key="11">
    <source>
        <dbReference type="ARBA" id="ARBA00047424"/>
    </source>
</evidence>
<feature type="transmembrane region" description="Helical" evidence="12">
    <location>
        <begin position="713"/>
        <end position="735"/>
    </location>
</feature>
<evidence type="ECO:0000256" key="10">
    <source>
        <dbReference type="ARBA" id="ARBA00038904"/>
    </source>
</evidence>
<dbReference type="PRINTS" id="PR00943">
    <property type="entry name" value="CUATPASE"/>
</dbReference>
<evidence type="ECO:0000313" key="15">
    <source>
        <dbReference type="EMBL" id="WKW16323.1"/>
    </source>
</evidence>
<dbReference type="InterPro" id="IPR008250">
    <property type="entry name" value="ATPase_P-typ_transduc_dom_A_sf"/>
</dbReference>
<accession>A0AA49K320</accession>
<dbReference type="GO" id="GO:0016887">
    <property type="term" value="F:ATP hydrolysis activity"/>
    <property type="evidence" value="ECO:0007669"/>
    <property type="project" value="InterPro"/>
</dbReference>
<dbReference type="InterPro" id="IPR036412">
    <property type="entry name" value="HAD-like_sf"/>
</dbReference>
<dbReference type="InterPro" id="IPR059000">
    <property type="entry name" value="ATPase_P-type_domA"/>
</dbReference>
<dbReference type="Gene3D" id="2.70.150.10">
    <property type="entry name" value="Calcium-transporting ATPase, cytoplasmic transduction domain A"/>
    <property type="match status" value="1"/>
</dbReference>
<feature type="domain" description="HMA" evidence="13">
    <location>
        <begin position="5"/>
        <end position="71"/>
    </location>
</feature>
<accession>A0AA49JWS7</accession>
<dbReference type="InterPro" id="IPR023298">
    <property type="entry name" value="ATPase_P-typ_TM_dom_sf"/>
</dbReference>
<dbReference type="EMBL" id="CP130612">
    <property type="protein sequence ID" value="WKW13416.1"/>
    <property type="molecule type" value="Genomic_DNA"/>
</dbReference>
<dbReference type="SUPFAM" id="SSF55008">
    <property type="entry name" value="HMA, heavy metal-associated domain"/>
    <property type="match status" value="1"/>
</dbReference>
<evidence type="ECO:0000313" key="16">
    <source>
        <dbReference type="Proteomes" id="UP001229955"/>
    </source>
</evidence>
<name>A0AA49JWS7_9BACT</name>
<proteinExistence type="inferred from homology"/>
<evidence type="ECO:0000256" key="5">
    <source>
        <dbReference type="ARBA" id="ARBA00022741"/>
    </source>
</evidence>
<evidence type="ECO:0000256" key="2">
    <source>
        <dbReference type="ARBA" id="ARBA00006024"/>
    </source>
</evidence>
<evidence type="ECO:0000256" key="6">
    <source>
        <dbReference type="ARBA" id="ARBA00022840"/>
    </source>
</evidence>
<keyword evidence="8 12" id="KW-1133">Transmembrane helix</keyword>
<dbReference type="SUPFAM" id="SSF81665">
    <property type="entry name" value="Calcium ATPase, transmembrane domain M"/>
    <property type="match status" value="1"/>
</dbReference>
<dbReference type="GO" id="GO:0005886">
    <property type="term" value="C:plasma membrane"/>
    <property type="evidence" value="ECO:0007669"/>
    <property type="project" value="UniProtKB-SubCell"/>
</dbReference>
<keyword evidence="9 12" id="KW-0472">Membrane</keyword>
<evidence type="ECO:0000256" key="1">
    <source>
        <dbReference type="ARBA" id="ARBA00004127"/>
    </source>
</evidence>
<dbReference type="EC" id="7.2.2.9" evidence="10"/>
<dbReference type="CDD" id="cd00371">
    <property type="entry name" value="HMA"/>
    <property type="match status" value="1"/>
</dbReference>
<dbReference type="PROSITE" id="PS50846">
    <property type="entry name" value="HMA_2"/>
    <property type="match status" value="1"/>
</dbReference>
<dbReference type="GO" id="GO:0012505">
    <property type="term" value="C:endomembrane system"/>
    <property type="evidence" value="ECO:0007669"/>
    <property type="project" value="UniProtKB-SubCell"/>
</dbReference>
<dbReference type="Pfam" id="PF00122">
    <property type="entry name" value="E1-E2_ATPase"/>
    <property type="match status" value="1"/>
</dbReference>
<dbReference type="Gene3D" id="3.30.70.100">
    <property type="match status" value="1"/>
</dbReference>
<comment type="similarity">
    <text evidence="2 12">Belongs to the cation transport ATPase (P-type) (TC 3.A.3) family. Type IB subfamily.</text>
</comment>
<feature type="transmembrane region" description="Helical" evidence="12">
    <location>
        <begin position="347"/>
        <end position="366"/>
    </location>
</feature>
<dbReference type="GO" id="GO:0005524">
    <property type="term" value="F:ATP binding"/>
    <property type="evidence" value="ECO:0007669"/>
    <property type="project" value="UniProtKB-UniRule"/>
</dbReference>
<evidence type="ECO:0000256" key="8">
    <source>
        <dbReference type="ARBA" id="ARBA00022989"/>
    </source>
</evidence>
<dbReference type="EMBL" id="CP130613">
    <property type="protein sequence ID" value="WKW16323.1"/>
    <property type="molecule type" value="Genomic_DNA"/>
</dbReference>
<dbReference type="Pfam" id="PF00702">
    <property type="entry name" value="Hydrolase"/>
    <property type="match status" value="1"/>
</dbReference>
<dbReference type="GO" id="GO:0055070">
    <property type="term" value="P:copper ion homeostasis"/>
    <property type="evidence" value="ECO:0007669"/>
    <property type="project" value="TreeGrafter"/>
</dbReference>
<evidence type="ECO:0000313" key="14">
    <source>
        <dbReference type="EMBL" id="WKW13416.1"/>
    </source>
</evidence>
<dbReference type="InterPro" id="IPR023214">
    <property type="entry name" value="HAD_sf"/>
</dbReference>